<sequence>MAETNTKTHYTTPGSNNLRIPSRQEFQRYRQNDISQSDFCTQRAGDAGRQASKVASAIRWTIVNSKNLRNDLTLNTGKKEDKKYA</sequence>
<evidence type="ECO:0000256" key="1">
    <source>
        <dbReference type="SAM" id="MobiDB-lite"/>
    </source>
</evidence>
<reference evidence="2" key="1">
    <citation type="journal article" date="2021" name="Proc. Natl. Acad. Sci. U.S.A.">
        <title>A Catalog of Tens of Thousands of Viruses from Human Metagenomes Reveals Hidden Associations with Chronic Diseases.</title>
        <authorList>
            <person name="Tisza M.J."/>
            <person name="Buck C.B."/>
        </authorList>
    </citation>
    <scope>NUCLEOTIDE SEQUENCE</scope>
    <source>
        <strain evidence="2">Ctr2f5</strain>
    </source>
</reference>
<feature type="compositionally biased region" description="Polar residues" evidence="1">
    <location>
        <begin position="1"/>
        <end position="19"/>
    </location>
</feature>
<dbReference type="EMBL" id="BK015639">
    <property type="protein sequence ID" value="DAE17375.1"/>
    <property type="molecule type" value="Genomic_DNA"/>
</dbReference>
<protein>
    <submittedName>
        <fullName evidence="2">Uncharacterized protein</fullName>
    </submittedName>
</protein>
<organism evidence="2">
    <name type="scientific">Siphoviridae sp. ctr2f5</name>
    <dbReference type="NCBI Taxonomy" id="2825684"/>
    <lineage>
        <taxon>Viruses</taxon>
        <taxon>Duplodnaviria</taxon>
        <taxon>Heunggongvirae</taxon>
        <taxon>Uroviricota</taxon>
        <taxon>Caudoviricetes</taxon>
    </lineage>
</organism>
<accession>A0A8S5QDP3</accession>
<name>A0A8S5QDP3_9CAUD</name>
<evidence type="ECO:0000313" key="2">
    <source>
        <dbReference type="EMBL" id="DAE17375.1"/>
    </source>
</evidence>
<proteinExistence type="predicted"/>
<feature type="region of interest" description="Disordered" evidence="1">
    <location>
        <begin position="1"/>
        <end position="22"/>
    </location>
</feature>